<organism evidence="1 2">
    <name type="scientific">Sphingobacterium mizutaii</name>
    <dbReference type="NCBI Taxonomy" id="1010"/>
    <lineage>
        <taxon>Bacteria</taxon>
        <taxon>Pseudomonadati</taxon>
        <taxon>Bacteroidota</taxon>
        <taxon>Sphingobacteriia</taxon>
        <taxon>Sphingobacteriales</taxon>
        <taxon>Sphingobacteriaceae</taxon>
        <taxon>Sphingobacterium</taxon>
    </lineage>
</organism>
<accession>A0AAJ5C0S7</accession>
<sequence>MNVLIGKIIKDLLTPLPYFDKGAGLVQTITKEDNSGSGKVKQVRFPIEVDVAEEKNAIAFVPDDSIKGMFYVEDGGSKHEGNNDWTSDITLVCWLCPKKIAGNVEAVSANAMADIMNIFKSFQNVAPVTKLKFNVVSSSIRSASIFSSYSYQETYSQYLMPPFDFFSLKIKASFRLSSSCLSPLIPADPC</sequence>
<proteinExistence type="predicted"/>
<protein>
    <submittedName>
        <fullName evidence="1">Uncharacterized protein</fullName>
    </submittedName>
</protein>
<evidence type="ECO:0000313" key="1">
    <source>
        <dbReference type="EMBL" id="SNV52097.1"/>
    </source>
</evidence>
<reference evidence="1 2" key="1">
    <citation type="submission" date="2017-06" db="EMBL/GenBank/DDBJ databases">
        <authorList>
            <consortium name="Pathogen Informatics"/>
        </authorList>
    </citation>
    <scope>NUCLEOTIDE SEQUENCE [LARGE SCALE GENOMIC DNA]</scope>
    <source>
        <strain evidence="1 2">NCTC12149</strain>
    </source>
</reference>
<evidence type="ECO:0000313" key="2">
    <source>
        <dbReference type="Proteomes" id="UP000215355"/>
    </source>
</evidence>
<dbReference type="EMBL" id="LT906468">
    <property type="protein sequence ID" value="SNV52097.1"/>
    <property type="molecule type" value="Genomic_DNA"/>
</dbReference>
<name>A0AAJ5C0S7_9SPHI</name>
<dbReference type="AlphaFoldDB" id="A0AAJ5C0S7"/>
<dbReference type="KEGG" id="smiz:4412673_02613"/>
<dbReference type="RefSeq" id="WP_093097511.1">
    <property type="nucleotide sequence ID" value="NZ_FNGK01000001.1"/>
</dbReference>
<gene>
    <name evidence="1" type="ORF">SAMEA4412673_02613</name>
</gene>
<dbReference type="Proteomes" id="UP000215355">
    <property type="component" value="Chromosome 1"/>
</dbReference>